<dbReference type="AlphaFoldDB" id="A0A8D8M4X3"/>
<name>A0A8D8M4X3_9HEMI</name>
<dbReference type="EMBL" id="HBUF01052207">
    <property type="protein sequence ID" value="CAG6622280.1"/>
    <property type="molecule type" value="Transcribed_RNA"/>
</dbReference>
<evidence type="ECO:0000313" key="1">
    <source>
        <dbReference type="EMBL" id="CAG6622280.1"/>
    </source>
</evidence>
<proteinExistence type="predicted"/>
<sequence length="102" mass="11484">MSVRKYGLPYVGTDRSFTLMSVPCFLRTQLGYSGGCSVAPQDNFAFLLFLQKLAKVYRKYFTVQTNGGPWSNIAGIPTCGRCGTQRFNYTSFFKEENALQLI</sequence>
<reference evidence="1" key="1">
    <citation type="submission" date="2021-05" db="EMBL/GenBank/DDBJ databases">
        <authorList>
            <person name="Alioto T."/>
            <person name="Alioto T."/>
            <person name="Gomez Garrido J."/>
        </authorList>
    </citation>
    <scope>NUCLEOTIDE SEQUENCE</scope>
</reference>
<accession>A0A8D8M4X3</accession>
<organism evidence="1">
    <name type="scientific">Cacopsylla melanoneura</name>
    <dbReference type="NCBI Taxonomy" id="428564"/>
    <lineage>
        <taxon>Eukaryota</taxon>
        <taxon>Metazoa</taxon>
        <taxon>Ecdysozoa</taxon>
        <taxon>Arthropoda</taxon>
        <taxon>Hexapoda</taxon>
        <taxon>Insecta</taxon>
        <taxon>Pterygota</taxon>
        <taxon>Neoptera</taxon>
        <taxon>Paraneoptera</taxon>
        <taxon>Hemiptera</taxon>
        <taxon>Sternorrhyncha</taxon>
        <taxon>Psylloidea</taxon>
        <taxon>Psyllidae</taxon>
        <taxon>Psyllinae</taxon>
        <taxon>Cacopsylla</taxon>
    </lineage>
</organism>
<protein>
    <submittedName>
        <fullName evidence="1">Uncharacterized protein</fullName>
    </submittedName>
</protein>
<dbReference type="EMBL" id="HBUF01052219">
    <property type="protein sequence ID" value="CAG6622302.1"/>
    <property type="molecule type" value="Transcribed_RNA"/>
</dbReference>